<proteinExistence type="inferred from homology"/>
<feature type="transmembrane region" description="Helical" evidence="7">
    <location>
        <begin position="509"/>
        <end position="532"/>
    </location>
</feature>
<evidence type="ECO:0000256" key="2">
    <source>
        <dbReference type="ARBA" id="ARBA00005808"/>
    </source>
</evidence>
<organism evidence="8 9">
    <name type="scientific">Saccoglossus kowalevskii</name>
    <name type="common">Acorn worm</name>
    <dbReference type="NCBI Taxonomy" id="10224"/>
    <lineage>
        <taxon>Eukaryota</taxon>
        <taxon>Metazoa</taxon>
        <taxon>Hemichordata</taxon>
        <taxon>Enteropneusta</taxon>
        <taxon>Harrimaniidae</taxon>
        <taxon>Saccoglossus</taxon>
    </lineage>
</organism>
<dbReference type="PANTHER" id="PTHR10010:SF46">
    <property type="entry name" value="SODIUM-DEPENDENT PHOSPHATE TRANSPORT PROTEIN 2B"/>
    <property type="match status" value="1"/>
</dbReference>
<dbReference type="RefSeq" id="XP_002741835.2">
    <property type="nucleotide sequence ID" value="XM_002741789.2"/>
</dbReference>
<dbReference type="InterPro" id="IPR003841">
    <property type="entry name" value="Na/Pi_transpt"/>
</dbReference>
<sequence length="638" mass="69566">MLQFNLDEANGVPLFISPFPVESKIPIEPGDLANVDKVKEVDHWALPELQDNSTKWADLSCSGKLKRVIVDYFGKLVCLIGLLYLFICSLSFLGSAFRLLGGKAAGEAFASNEVLSNPVCGLMIGVLATVLVQSSSTTTSIVVSMVAAEILYVRQAIPIVMGANIGTSVTNTLVAMFQAHDRNEFRRAFAGATVHDVFNWLSVICLLPLEITTGYLYKLSGVIVRSMNLESNEDAKVELIKIITKPFTSKIIEVDKKVITKIAIGDSSAIDDSMIKHWCETTEVTRLINVTMETNVTSEMSIPNASSETMNVTTLQNITSLVEVTDKIPLTKCSHLFVDTELSDTIVGIILLAGALAMLCICLVLIVKLLHSLLRGQIAIVIKRTINADFPGKLSWLTGYIAILVGAGLTLLVQSSSIFTSALTPLIGIGVVSLDRAYPLTLGANIGTTGTGLLAAMASSDGKLASALQIAFCHLLFNISGILIWYPIPCMRKVPIRVAKIFGNTTAKYRWFAGLYLVLMFFLLPGLVFALSVAGWQYLVAFGVPILTIATLAILISVLQVKAPKCLPHFLRTWDFLPKWMHSLEPFDRVVNRMFSCCRKCPCCKKSRKSNSYDVSHISQIPLQDCNTTLDSIKITSV</sequence>
<gene>
    <name evidence="9" type="primary">LOC100371652</name>
</gene>
<dbReference type="NCBIfam" id="NF037997">
    <property type="entry name" value="Na_Pi_symport"/>
    <property type="match status" value="1"/>
</dbReference>
<evidence type="ECO:0000256" key="7">
    <source>
        <dbReference type="SAM" id="Phobius"/>
    </source>
</evidence>
<keyword evidence="8" id="KW-1185">Reference proteome</keyword>
<accession>A0ABM0H133</accession>
<comment type="similarity">
    <text evidence="2">Belongs to the SLC34A transporter family.</text>
</comment>
<dbReference type="NCBIfam" id="TIGR01013">
    <property type="entry name" value="2a58"/>
    <property type="match status" value="1"/>
</dbReference>
<feature type="transmembrane region" description="Helical" evidence="7">
    <location>
        <begin position="394"/>
        <end position="413"/>
    </location>
</feature>
<feature type="transmembrane region" description="Helical" evidence="7">
    <location>
        <begin position="538"/>
        <end position="559"/>
    </location>
</feature>
<feature type="transmembrane region" description="Helical" evidence="7">
    <location>
        <begin position="467"/>
        <end position="488"/>
    </location>
</feature>
<dbReference type="Proteomes" id="UP000694865">
    <property type="component" value="Unplaced"/>
</dbReference>
<dbReference type="PANTHER" id="PTHR10010">
    <property type="entry name" value="SOLUTE CARRIER FAMILY 34 SODIUM PHOSPHATE , MEMBER 2-RELATED"/>
    <property type="match status" value="1"/>
</dbReference>
<dbReference type="Pfam" id="PF02690">
    <property type="entry name" value="Na_Pi_cotrans"/>
    <property type="match status" value="2"/>
</dbReference>
<feature type="transmembrane region" description="Helical" evidence="7">
    <location>
        <begin position="72"/>
        <end position="93"/>
    </location>
</feature>
<protein>
    <submittedName>
        <fullName evidence="9">Sodium-dependent phosphate transport protein 2B-like</fullName>
    </submittedName>
</protein>
<keyword evidence="4 7" id="KW-0812">Transmembrane</keyword>
<evidence type="ECO:0000256" key="4">
    <source>
        <dbReference type="ARBA" id="ARBA00022692"/>
    </source>
</evidence>
<name>A0ABM0H133_SACKO</name>
<feature type="transmembrane region" description="Helical" evidence="7">
    <location>
        <begin position="346"/>
        <end position="374"/>
    </location>
</feature>
<evidence type="ECO:0000313" key="9">
    <source>
        <dbReference type="RefSeq" id="XP_002741835.2"/>
    </source>
</evidence>
<evidence type="ECO:0000256" key="5">
    <source>
        <dbReference type="ARBA" id="ARBA00022989"/>
    </source>
</evidence>
<feature type="transmembrane region" description="Helical" evidence="7">
    <location>
        <begin position="197"/>
        <end position="217"/>
    </location>
</feature>
<keyword evidence="3" id="KW-1003">Cell membrane</keyword>
<keyword evidence="5 7" id="KW-1133">Transmembrane helix</keyword>
<reference evidence="9" key="1">
    <citation type="submission" date="2025-08" db="UniProtKB">
        <authorList>
            <consortium name="RefSeq"/>
        </authorList>
    </citation>
    <scope>IDENTIFICATION</scope>
    <source>
        <tissue evidence="9">Testes</tissue>
    </source>
</reference>
<keyword evidence="6 7" id="KW-0472">Membrane</keyword>
<evidence type="ECO:0000313" key="8">
    <source>
        <dbReference type="Proteomes" id="UP000694865"/>
    </source>
</evidence>
<evidence type="ECO:0000256" key="1">
    <source>
        <dbReference type="ARBA" id="ARBA00004424"/>
    </source>
</evidence>
<comment type="subcellular location">
    <subcellularLocation>
        <location evidence="1">Apical cell membrane</location>
        <topology evidence="1">Multi-pass membrane protein</topology>
    </subcellularLocation>
</comment>
<evidence type="ECO:0000256" key="6">
    <source>
        <dbReference type="ARBA" id="ARBA00023136"/>
    </source>
</evidence>
<feature type="transmembrane region" description="Helical" evidence="7">
    <location>
        <begin position="156"/>
        <end position="177"/>
    </location>
</feature>
<dbReference type="GeneID" id="100371652"/>
<evidence type="ECO:0000256" key="3">
    <source>
        <dbReference type="ARBA" id="ARBA00022475"/>
    </source>
</evidence>